<sequence length="335" mass="36366">MFCRQSVARSAAGMVAFVMSLSATLAAAEEVGKREFAHVQGSVSLSQVPQRTVVLNLAALEILHALEISVVGVPSLSEEMWPDYLKQYASDNYAKAGSLFEPDLDVINELKPDLIIVGGRSSRQLKTLSKIAPTIDLSTSSTAFLPSVVQNVLTVGAIYDREERANQTARNLLNSVRQLHSTAADQGTGLLLFCVGDRVIPQVPATRFGIVYELIGIAPAASSEDAGLPRQRGVELSDEEKQKQAAAEAEAEAERVRKILDREPDWLYVMDRNAAFKERDNASEVLAAHSDVSATAAHKAGQVVHLEGGWYLNGGGLIQLQRTVEQVRTAFENRK</sequence>
<evidence type="ECO:0000256" key="3">
    <source>
        <dbReference type="ARBA" id="ARBA00022448"/>
    </source>
</evidence>
<comment type="similarity">
    <text evidence="2">Belongs to the bacterial solute-binding protein 8 family.</text>
</comment>
<dbReference type="AlphaFoldDB" id="F0SI87"/>
<evidence type="ECO:0000256" key="4">
    <source>
        <dbReference type="ARBA" id="ARBA00022496"/>
    </source>
</evidence>
<evidence type="ECO:0000256" key="7">
    <source>
        <dbReference type="SAM" id="SignalP"/>
    </source>
</evidence>
<dbReference type="Pfam" id="PF01497">
    <property type="entry name" value="Peripla_BP_2"/>
    <property type="match status" value="1"/>
</dbReference>
<feature type="region of interest" description="Disordered" evidence="6">
    <location>
        <begin position="224"/>
        <end position="249"/>
    </location>
</feature>
<feature type="chain" id="PRO_5003256993" evidence="7">
    <location>
        <begin position="28"/>
        <end position="335"/>
    </location>
</feature>
<dbReference type="SUPFAM" id="SSF53807">
    <property type="entry name" value="Helical backbone' metal receptor"/>
    <property type="match status" value="1"/>
</dbReference>
<keyword evidence="4" id="KW-0408">Iron</keyword>
<dbReference type="EMBL" id="CP002546">
    <property type="protein sequence ID" value="ADY61789.1"/>
    <property type="molecule type" value="Genomic_DNA"/>
</dbReference>
<evidence type="ECO:0000256" key="1">
    <source>
        <dbReference type="ARBA" id="ARBA00004196"/>
    </source>
</evidence>
<dbReference type="InterPro" id="IPR002491">
    <property type="entry name" value="ABC_transptr_periplasmic_BD"/>
</dbReference>
<dbReference type="PROSITE" id="PS50983">
    <property type="entry name" value="FE_B12_PBP"/>
    <property type="match status" value="1"/>
</dbReference>
<dbReference type="GO" id="GO:0030288">
    <property type="term" value="C:outer membrane-bounded periplasmic space"/>
    <property type="evidence" value="ECO:0007669"/>
    <property type="project" value="TreeGrafter"/>
</dbReference>
<keyword evidence="4" id="KW-0410">Iron transport</keyword>
<dbReference type="PANTHER" id="PTHR30532:SF28">
    <property type="entry name" value="PETROBACTIN-BINDING PROTEIN YCLQ"/>
    <property type="match status" value="1"/>
</dbReference>
<evidence type="ECO:0000256" key="5">
    <source>
        <dbReference type="ARBA" id="ARBA00022729"/>
    </source>
</evidence>
<name>F0SI87_RUBBR</name>
<proteinExistence type="inferred from homology"/>
<dbReference type="GO" id="GO:1901678">
    <property type="term" value="P:iron coordination entity transport"/>
    <property type="evidence" value="ECO:0007669"/>
    <property type="project" value="UniProtKB-ARBA"/>
</dbReference>
<dbReference type="eggNOG" id="COG4607">
    <property type="taxonomic scope" value="Bacteria"/>
</dbReference>
<accession>F0SI87</accession>
<protein>
    <submittedName>
        <fullName evidence="9">Periplasmic binding protein</fullName>
    </submittedName>
</protein>
<gene>
    <name evidence="9" type="ordered locus">Plabr_4216</name>
</gene>
<dbReference type="Proteomes" id="UP000006860">
    <property type="component" value="Chromosome"/>
</dbReference>
<dbReference type="HOGENOM" id="CLU_038034_3_1_0"/>
<organism evidence="9 10">
    <name type="scientific">Rubinisphaera brasiliensis (strain ATCC 49424 / DSM 5305 / JCM 21570 / IAM 15109 / NBRC 103401 / IFAM 1448)</name>
    <name type="common">Planctomyces brasiliensis</name>
    <dbReference type="NCBI Taxonomy" id="756272"/>
    <lineage>
        <taxon>Bacteria</taxon>
        <taxon>Pseudomonadati</taxon>
        <taxon>Planctomycetota</taxon>
        <taxon>Planctomycetia</taxon>
        <taxon>Planctomycetales</taxon>
        <taxon>Planctomycetaceae</taxon>
        <taxon>Rubinisphaera</taxon>
    </lineage>
</organism>
<evidence type="ECO:0000256" key="6">
    <source>
        <dbReference type="SAM" id="MobiDB-lite"/>
    </source>
</evidence>
<reference evidence="10" key="1">
    <citation type="submission" date="2011-02" db="EMBL/GenBank/DDBJ databases">
        <title>The complete genome of Planctomyces brasiliensis DSM 5305.</title>
        <authorList>
            <person name="Lucas S."/>
            <person name="Copeland A."/>
            <person name="Lapidus A."/>
            <person name="Bruce D."/>
            <person name="Goodwin L."/>
            <person name="Pitluck S."/>
            <person name="Kyrpides N."/>
            <person name="Mavromatis K."/>
            <person name="Pagani I."/>
            <person name="Ivanova N."/>
            <person name="Ovchinnikova G."/>
            <person name="Lu M."/>
            <person name="Detter J.C."/>
            <person name="Han C."/>
            <person name="Land M."/>
            <person name="Hauser L."/>
            <person name="Markowitz V."/>
            <person name="Cheng J.-F."/>
            <person name="Hugenholtz P."/>
            <person name="Woyke T."/>
            <person name="Wu D."/>
            <person name="Tindall B."/>
            <person name="Pomrenke H.G."/>
            <person name="Brambilla E."/>
            <person name="Klenk H.-P."/>
            <person name="Eisen J.A."/>
        </authorList>
    </citation>
    <scope>NUCLEOTIDE SEQUENCE [LARGE SCALE GENOMIC DNA]</scope>
    <source>
        <strain evidence="10">ATCC 49424 / DSM 5305 / JCM 21570 / NBRC 103401 / IFAM 1448</strain>
    </source>
</reference>
<dbReference type="OrthoDB" id="63946at2"/>
<dbReference type="STRING" id="756272.Plabr_4216"/>
<keyword evidence="4" id="KW-0406">Ion transport</keyword>
<keyword evidence="5 7" id="KW-0732">Signal</keyword>
<feature type="domain" description="Fe/B12 periplasmic-binding" evidence="8">
    <location>
        <begin position="51"/>
        <end position="335"/>
    </location>
</feature>
<keyword evidence="10" id="KW-1185">Reference proteome</keyword>
<comment type="subcellular location">
    <subcellularLocation>
        <location evidence="1">Cell envelope</location>
    </subcellularLocation>
</comment>
<evidence type="ECO:0000259" key="8">
    <source>
        <dbReference type="PROSITE" id="PS50983"/>
    </source>
</evidence>
<evidence type="ECO:0000256" key="2">
    <source>
        <dbReference type="ARBA" id="ARBA00008814"/>
    </source>
</evidence>
<dbReference type="PANTHER" id="PTHR30532">
    <property type="entry name" value="IRON III DICITRATE-BINDING PERIPLASMIC PROTEIN"/>
    <property type="match status" value="1"/>
</dbReference>
<dbReference type="KEGG" id="pbs:Plabr_4216"/>
<evidence type="ECO:0000313" key="9">
    <source>
        <dbReference type="EMBL" id="ADY61789.1"/>
    </source>
</evidence>
<dbReference type="InterPro" id="IPR051313">
    <property type="entry name" value="Bact_iron-sidero_bind"/>
</dbReference>
<keyword evidence="3" id="KW-0813">Transport</keyword>
<evidence type="ECO:0000313" key="10">
    <source>
        <dbReference type="Proteomes" id="UP000006860"/>
    </source>
</evidence>
<feature type="signal peptide" evidence="7">
    <location>
        <begin position="1"/>
        <end position="27"/>
    </location>
</feature>
<dbReference type="RefSeq" id="WP_013630494.1">
    <property type="nucleotide sequence ID" value="NC_015174.1"/>
</dbReference>
<dbReference type="Gene3D" id="3.40.50.1980">
    <property type="entry name" value="Nitrogenase molybdenum iron protein domain"/>
    <property type="match status" value="2"/>
</dbReference>
<feature type="compositionally biased region" description="Basic and acidic residues" evidence="6">
    <location>
        <begin position="232"/>
        <end position="243"/>
    </location>
</feature>